<dbReference type="RefSeq" id="WP_039250917.1">
    <property type="nucleotide sequence ID" value="NZ_JDRX01000039.1"/>
</dbReference>
<dbReference type="AlphaFoldDB" id="A0AA89CSG4"/>
<dbReference type="EMBL" id="JDRX01000039">
    <property type="protein sequence ID" value="KGN00091.1"/>
    <property type="molecule type" value="Genomic_DNA"/>
</dbReference>
<sequence>MSKYIFKKAIENMELKNINFFGPISFNKYISENNLANVRTAQNISIDSYEKLQDDLKTRNIMVLRLGRSEDNSGTKFILVKVKNIKDYFIFDEEIFDKKGITYLPTRSIRELFAYQVFGFLSESSYVNLSVASGLMSRALNLDEYNVPLTPCSGKSTFSFEFYPHSQYKNNILYHDNGQVEIDGVLVAERNGKTTVFILEAKSDKSHKSLAKHKLVYSVLSIAPNIPKDMEIVPVYIKVFKEVDGIHYHIVECELPDPRQTTIAIDELKVKKYSHLVLPNLILFNKKSDEV</sequence>
<evidence type="ECO:0000313" key="2">
    <source>
        <dbReference type="EMBL" id="KGN00091.1"/>
    </source>
</evidence>
<dbReference type="Pfam" id="PF22518">
    <property type="entry name" value="DUF6997"/>
    <property type="match status" value="1"/>
</dbReference>
<gene>
    <name evidence="2" type="ORF">Z969_10160</name>
</gene>
<dbReference type="InterPro" id="IPR054266">
    <property type="entry name" value="DUF6997"/>
</dbReference>
<reference evidence="2 3" key="1">
    <citation type="submission" date="2014-01" db="EMBL/GenBank/DDBJ databases">
        <title>Plasmidome dynamics in the species complex Clostridium novyi sensu lato converts strains of independent lineages into distinctly different pathogens.</title>
        <authorList>
            <person name="Skarin H."/>
            <person name="Segerman B."/>
        </authorList>
    </citation>
    <scope>NUCLEOTIDE SEQUENCE [LARGE SCALE GENOMIC DNA]</scope>
    <source>
        <strain evidence="2 3">4570</strain>
    </source>
</reference>
<proteinExistence type="predicted"/>
<evidence type="ECO:0000313" key="3">
    <source>
        <dbReference type="Proteomes" id="UP000030016"/>
    </source>
</evidence>
<comment type="caution">
    <text evidence="2">The sequence shown here is derived from an EMBL/GenBank/DDBJ whole genome shotgun (WGS) entry which is preliminary data.</text>
</comment>
<name>A0AA89CSG4_CLONO</name>
<evidence type="ECO:0000259" key="1">
    <source>
        <dbReference type="Pfam" id="PF22518"/>
    </source>
</evidence>
<organism evidence="2 3">
    <name type="scientific">Clostridium novyi A str. 4570</name>
    <dbReference type="NCBI Taxonomy" id="1444290"/>
    <lineage>
        <taxon>Bacteria</taxon>
        <taxon>Bacillati</taxon>
        <taxon>Bacillota</taxon>
        <taxon>Clostridia</taxon>
        <taxon>Eubacteriales</taxon>
        <taxon>Clostridiaceae</taxon>
        <taxon>Clostridium</taxon>
    </lineage>
</organism>
<protein>
    <recommendedName>
        <fullName evidence="1">DUF6997 domain-containing protein</fullName>
    </recommendedName>
</protein>
<accession>A0AA89CSG4</accession>
<feature type="domain" description="DUF6997" evidence="1">
    <location>
        <begin position="116"/>
        <end position="274"/>
    </location>
</feature>
<dbReference type="Proteomes" id="UP000030016">
    <property type="component" value="Unassembled WGS sequence"/>
</dbReference>